<dbReference type="InterPro" id="IPR036400">
    <property type="entry name" value="Cyt_B5-like_heme/steroid_sf"/>
</dbReference>
<evidence type="ECO:0000256" key="11">
    <source>
        <dbReference type="ARBA" id="ARBA00037877"/>
    </source>
</evidence>
<dbReference type="eggNOG" id="KOG0537">
    <property type="taxonomic scope" value="Eukaryota"/>
</dbReference>
<keyword evidence="3 14" id="KW-0349">Heme</keyword>
<dbReference type="OrthoDB" id="260519at2759"/>
<evidence type="ECO:0000313" key="17">
    <source>
        <dbReference type="Proteomes" id="UP000035682"/>
    </source>
</evidence>
<evidence type="ECO:0000256" key="7">
    <source>
        <dbReference type="ARBA" id="ARBA00022848"/>
    </source>
</evidence>
<evidence type="ECO:0000313" key="19">
    <source>
        <dbReference type="WormBase" id="SRAE_2000349300"/>
    </source>
</evidence>
<dbReference type="InterPro" id="IPR018506">
    <property type="entry name" value="Cyt_B5_heme-BS"/>
</dbReference>
<evidence type="ECO:0000256" key="14">
    <source>
        <dbReference type="RuleBase" id="RU362121"/>
    </source>
</evidence>
<dbReference type="PANTHER" id="PTHR19359:SF150">
    <property type="entry name" value="CYTOCHROME B5"/>
    <property type="match status" value="1"/>
</dbReference>
<dbReference type="OMA" id="CWIIINN"/>
<evidence type="ECO:0000313" key="16">
    <source>
        <dbReference type="EMBL" id="CEF68838.1"/>
    </source>
</evidence>
<evidence type="ECO:0000256" key="6">
    <source>
        <dbReference type="ARBA" id="ARBA00022824"/>
    </source>
</evidence>
<keyword evidence="17" id="KW-1185">Reference proteome</keyword>
<keyword evidence="2" id="KW-0813">Transport</keyword>
<dbReference type="SMART" id="SM01117">
    <property type="entry name" value="Cyt-b5"/>
    <property type="match status" value="1"/>
</dbReference>
<dbReference type="WormBase" id="SRAE_2000349300">
    <property type="protein sequence ID" value="SRP00833"/>
    <property type="gene ID" value="WBGene00263715"/>
</dbReference>
<dbReference type="InterPro" id="IPR050668">
    <property type="entry name" value="Cytochrome_b5"/>
</dbReference>
<evidence type="ECO:0000256" key="12">
    <source>
        <dbReference type="ARBA" id="ARBA00038168"/>
    </source>
</evidence>
<dbReference type="Gene3D" id="3.10.120.10">
    <property type="entry name" value="Cytochrome b5-like heme/steroid binding domain"/>
    <property type="match status" value="1"/>
</dbReference>
<dbReference type="GeneID" id="36381208"/>
<dbReference type="AlphaFoldDB" id="A0A090LKZ0"/>
<evidence type="ECO:0000259" key="15">
    <source>
        <dbReference type="PROSITE" id="PS50255"/>
    </source>
</evidence>
<protein>
    <recommendedName>
        <fullName evidence="13">Cytochrome b5</fullName>
    </recommendedName>
</protein>
<dbReference type="PRINTS" id="PR00363">
    <property type="entry name" value="CYTOCHROMEB5"/>
</dbReference>
<reference evidence="18" key="2">
    <citation type="submission" date="2020-12" db="UniProtKB">
        <authorList>
            <consortium name="WormBaseParasite"/>
        </authorList>
    </citation>
    <scope>IDENTIFICATION</scope>
</reference>
<reference evidence="16 17" key="1">
    <citation type="submission" date="2014-09" db="EMBL/GenBank/DDBJ databases">
        <authorList>
            <person name="Martin A.A."/>
        </authorList>
    </citation>
    <scope>NUCLEOTIDE SEQUENCE</scope>
    <source>
        <strain evidence="17">ED321</strain>
        <strain evidence="16">ED321 Heterogonic</strain>
    </source>
</reference>
<keyword evidence="4 14" id="KW-0812">Transmembrane</keyword>
<evidence type="ECO:0000256" key="3">
    <source>
        <dbReference type="ARBA" id="ARBA00022617"/>
    </source>
</evidence>
<dbReference type="GO" id="GO:0020037">
    <property type="term" value="F:heme binding"/>
    <property type="evidence" value="ECO:0007669"/>
    <property type="project" value="UniProtKB-UniRule"/>
</dbReference>
<feature type="transmembrane region" description="Helical" evidence="14">
    <location>
        <begin position="111"/>
        <end position="129"/>
    </location>
</feature>
<evidence type="ECO:0000256" key="9">
    <source>
        <dbReference type="ARBA" id="ARBA00023004"/>
    </source>
</evidence>
<comment type="similarity">
    <text evidence="12 14">Belongs to the cytochrome b5 family.</text>
</comment>
<comment type="subcellular location">
    <subcellularLocation>
        <location evidence="1">Endoplasmic reticulum membrane</location>
        <topology evidence="1">Single-pass membrane protein</topology>
        <orientation evidence="1">Cytoplasmic side</orientation>
    </subcellularLocation>
    <subcellularLocation>
        <location evidence="11">Microsome membrane</location>
        <topology evidence="11">Single-pass membrane protein</topology>
        <orientation evidence="11">Cytoplasmic side</orientation>
    </subcellularLocation>
</comment>
<dbReference type="SUPFAM" id="SSF55856">
    <property type="entry name" value="Cytochrome b5-like heme/steroid binding domain"/>
    <property type="match status" value="1"/>
</dbReference>
<feature type="domain" description="Cytochrome b5 heme-binding" evidence="15">
    <location>
        <begin position="4"/>
        <end position="80"/>
    </location>
</feature>
<evidence type="ECO:0000256" key="5">
    <source>
        <dbReference type="ARBA" id="ARBA00022723"/>
    </source>
</evidence>
<dbReference type="FunFam" id="3.10.120.10:FF:000002">
    <property type="entry name" value="Cytochrome b5 type B"/>
    <property type="match status" value="1"/>
</dbReference>
<evidence type="ECO:0000313" key="18">
    <source>
        <dbReference type="WBParaSite" id="SRAE_2000349300.1"/>
    </source>
</evidence>
<evidence type="ECO:0000256" key="13">
    <source>
        <dbReference type="ARBA" id="ARBA00039806"/>
    </source>
</evidence>
<evidence type="ECO:0000256" key="8">
    <source>
        <dbReference type="ARBA" id="ARBA00022982"/>
    </source>
</evidence>
<dbReference type="PROSITE" id="PS50255">
    <property type="entry name" value="CYTOCHROME_B5_2"/>
    <property type="match status" value="1"/>
</dbReference>
<dbReference type="Proteomes" id="UP000035682">
    <property type="component" value="Unplaced"/>
</dbReference>
<name>A0A090LKZ0_STRRB</name>
<dbReference type="PANTHER" id="PTHR19359">
    <property type="entry name" value="CYTOCHROME B5"/>
    <property type="match status" value="1"/>
</dbReference>
<gene>
    <name evidence="16 18 19" type="ORF">SRAE_2000349300</name>
</gene>
<dbReference type="Pfam" id="PF00173">
    <property type="entry name" value="Cyt-b5"/>
    <property type="match status" value="1"/>
</dbReference>
<proteinExistence type="inferred from homology"/>
<evidence type="ECO:0000256" key="1">
    <source>
        <dbReference type="ARBA" id="ARBA00004131"/>
    </source>
</evidence>
<keyword evidence="14" id="KW-1133">Transmembrane helix</keyword>
<dbReference type="STRING" id="34506.A0A090LKZ0"/>
<organism evidence="16">
    <name type="scientific">Strongyloides ratti</name>
    <name type="common">Parasitic roundworm</name>
    <dbReference type="NCBI Taxonomy" id="34506"/>
    <lineage>
        <taxon>Eukaryota</taxon>
        <taxon>Metazoa</taxon>
        <taxon>Ecdysozoa</taxon>
        <taxon>Nematoda</taxon>
        <taxon>Chromadorea</taxon>
        <taxon>Rhabditida</taxon>
        <taxon>Tylenchina</taxon>
        <taxon>Panagrolaimomorpha</taxon>
        <taxon>Strongyloidoidea</taxon>
        <taxon>Strongyloididae</taxon>
        <taxon>Strongyloides</taxon>
    </lineage>
</organism>
<dbReference type="EMBL" id="LN609529">
    <property type="protein sequence ID" value="CEF68838.1"/>
    <property type="molecule type" value="Genomic_DNA"/>
</dbReference>
<keyword evidence="10 14" id="KW-0472">Membrane</keyword>
<keyword evidence="6" id="KW-0256">Endoplasmic reticulum</keyword>
<keyword evidence="5 14" id="KW-0479">Metal-binding</keyword>
<evidence type="ECO:0000256" key="10">
    <source>
        <dbReference type="ARBA" id="ARBA00023136"/>
    </source>
</evidence>
<dbReference type="GO" id="GO:0048471">
    <property type="term" value="C:perinuclear region of cytoplasm"/>
    <property type="evidence" value="ECO:0007669"/>
    <property type="project" value="EnsemblMetazoa"/>
</dbReference>
<dbReference type="GO" id="GO:0005789">
    <property type="term" value="C:endoplasmic reticulum membrane"/>
    <property type="evidence" value="ECO:0007669"/>
    <property type="project" value="UniProtKB-SubCell"/>
</dbReference>
<dbReference type="InterPro" id="IPR001199">
    <property type="entry name" value="Cyt_B5-like_heme/steroid-bd"/>
</dbReference>
<evidence type="ECO:0000256" key="2">
    <source>
        <dbReference type="ARBA" id="ARBA00022448"/>
    </source>
</evidence>
<dbReference type="CTD" id="36381208"/>
<sequence length="130" mass="14600">MAGDKIYKREEVKEHTTASSCWIIINNQVLDVTKFLDEHPGGCEVLLEHAGNDATEAFEDVGHSTDARQMLPEYILGDVVEEEKWAYTTSKKSTDKDGNTEIVTQGPIETLIYPAMLVIIAAFVYYLLFN</sequence>
<keyword evidence="9 14" id="KW-0408">Iron</keyword>
<keyword evidence="8" id="KW-0249">Electron transport</keyword>
<accession>A0A090LKZ0</accession>
<evidence type="ECO:0000256" key="4">
    <source>
        <dbReference type="ARBA" id="ARBA00022692"/>
    </source>
</evidence>
<keyword evidence="7" id="KW-0492">Microsome</keyword>
<dbReference type="WBParaSite" id="SRAE_2000349300.1">
    <property type="protein sequence ID" value="SRAE_2000349300.1"/>
    <property type="gene ID" value="WBGene00263715"/>
</dbReference>
<dbReference type="GO" id="GO:0046872">
    <property type="term" value="F:metal ion binding"/>
    <property type="evidence" value="ECO:0007669"/>
    <property type="project" value="UniProtKB-UniRule"/>
</dbReference>
<dbReference type="RefSeq" id="XP_024508038.1">
    <property type="nucleotide sequence ID" value="XM_024654691.1"/>
</dbReference>
<dbReference type="PROSITE" id="PS00191">
    <property type="entry name" value="CYTOCHROME_B5_1"/>
    <property type="match status" value="1"/>
</dbReference>